<protein>
    <recommendedName>
        <fullName evidence="3">Helix-turn-helix domain-containing protein</fullName>
    </recommendedName>
</protein>
<accession>A0A192H5Y2</accession>
<dbReference type="InterPro" id="IPR036388">
    <property type="entry name" value="WH-like_DNA-bd_sf"/>
</dbReference>
<proteinExistence type="predicted"/>
<sequence length="292" mass="33913">MESPSYYAIIPANVRYDKDLPANAKLLYGEITALCNKKGYCWASNKYFADLYGIKEGSVSRLISKLAKKGYLNIKLVYKENSKEIDKRAITISTTPINNKEHTPTQKSEDPMHNIVKENTTSINNKSTSCRKRVFDEQSDYFKLAKSLFDLIKRNDPSTKEPNLQKWADDMRKIVELDKRDINKVRNLIKWTENDEFWSTNILSASKFRKQYQQLTLKARAEYKKQHPSGPQRTQLSPEEAEQQFKSRLVERIKNAKYAGRTAPEIYEQVKASADRPIEYDYVLEIYQGVSV</sequence>
<evidence type="ECO:0000313" key="2">
    <source>
        <dbReference type="Proteomes" id="UP000078582"/>
    </source>
</evidence>
<organism evidence="1 2">
    <name type="scientific">Loigolactobacillus backii</name>
    <dbReference type="NCBI Taxonomy" id="375175"/>
    <lineage>
        <taxon>Bacteria</taxon>
        <taxon>Bacillati</taxon>
        <taxon>Bacillota</taxon>
        <taxon>Bacilli</taxon>
        <taxon>Lactobacillales</taxon>
        <taxon>Lactobacillaceae</taxon>
        <taxon>Loigolactobacillus</taxon>
    </lineage>
</organism>
<evidence type="ECO:0000313" key="1">
    <source>
        <dbReference type="EMBL" id="ANK63396.1"/>
    </source>
</evidence>
<reference evidence="1 2" key="1">
    <citation type="submission" date="2016-03" db="EMBL/GenBank/DDBJ databases">
        <title>Pediococcus and Lactobacillus from brewery environment - whole genome sequencing and assembly.</title>
        <authorList>
            <person name="Behr J."/>
            <person name="Geissler A.J."/>
            <person name="Vogel R.F."/>
        </authorList>
    </citation>
    <scope>NUCLEOTIDE SEQUENCE [LARGE SCALE GENOMIC DNA]</scope>
    <source>
        <strain evidence="1 2">TMW 1.1989</strain>
    </source>
</reference>
<dbReference type="AlphaFoldDB" id="A0A192H5Y2"/>
<gene>
    <name evidence="1" type="ORF">AYR53_11810</name>
</gene>
<dbReference type="OrthoDB" id="1821976at2"/>
<dbReference type="Proteomes" id="UP000078582">
    <property type="component" value="Chromosome"/>
</dbReference>
<evidence type="ECO:0008006" key="3">
    <source>
        <dbReference type="Google" id="ProtNLM"/>
    </source>
</evidence>
<dbReference type="EMBL" id="CP014873">
    <property type="protein sequence ID" value="ANK63396.1"/>
    <property type="molecule type" value="Genomic_DNA"/>
</dbReference>
<dbReference type="Pfam" id="PF13730">
    <property type="entry name" value="HTH_36"/>
    <property type="match status" value="1"/>
</dbReference>
<keyword evidence="2" id="KW-1185">Reference proteome</keyword>
<dbReference type="STRING" id="375175.AYR53_11810"/>
<dbReference type="Gene3D" id="1.10.10.10">
    <property type="entry name" value="Winged helix-like DNA-binding domain superfamily/Winged helix DNA-binding domain"/>
    <property type="match status" value="1"/>
</dbReference>
<name>A0A192H5Y2_9LACO</name>